<evidence type="ECO:0000256" key="3">
    <source>
        <dbReference type="ARBA" id="ARBA00023239"/>
    </source>
</evidence>
<keyword evidence="6" id="KW-1185">Reference proteome</keyword>
<dbReference type="Pfam" id="PF00682">
    <property type="entry name" value="HMGL-like"/>
    <property type="match status" value="1"/>
</dbReference>
<sequence length="301" mass="32941">MQVEKTHVATVDKIKLVDMLSECNLPVIEVTSFVSPKWVPQMADAELIAEGFKRKPGIEYQCVYLNSKGIERAQATGKFDLEGVISVIASETFSIKNTNRTIDETFAEMHNRIAVLQKYNIPIITAPVMAAFGCNYEGNIDPQHALSLIARTLEIAESYDINLERILLGDTMGWANPVTIEYLVGRVQDKWPDKDIILHLHDTRGMGLANAYAGLKMGVTHFDASVGGLGGCPFGGFKGAAGNIATEDLVHMCHELGIETGVDLKKLMDVTLEAERILGRTLPGKLAHGGSLDTYRKTPQV</sequence>
<evidence type="ECO:0000256" key="2">
    <source>
        <dbReference type="ARBA" id="ARBA00022723"/>
    </source>
</evidence>
<name>A0A1D8JKE0_9BACL</name>
<dbReference type="GO" id="GO:0046951">
    <property type="term" value="P:ketone body biosynthetic process"/>
    <property type="evidence" value="ECO:0007669"/>
    <property type="project" value="TreeGrafter"/>
</dbReference>
<evidence type="ECO:0000259" key="4">
    <source>
        <dbReference type="PROSITE" id="PS50991"/>
    </source>
</evidence>
<dbReference type="InterPro" id="IPR000891">
    <property type="entry name" value="PYR_CT"/>
</dbReference>
<feature type="domain" description="Pyruvate carboxyltransferase" evidence="4">
    <location>
        <begin position="1"/>
        <end position="268"/>
    </location>
</feature>
<dbReference type="InterPro" id="IPR013785">
    <property type="entry name" value="Aldolase_TIM"/>
</dbReference>
<evidence type="ECO:0000313" key="6">
    <source>
        <dbReference type="Proteomes" id="UP000185746"/>
    </source>
</evidence>
<evidence type="ECO:0000313" key="5">
    <source>
        <dbReference type="EMBL" id="AOV09153.1"/>
    </source>
</evidence>
<dbReference type="PROSITE" id="PS50991">
    <property type="entry name" value="PYR_CT"/>
    <property type="match status" value="1"/>
</dbReference>
<reference evidence="5 6" key="1">
    <citation type="submission" date="2016-09" db="EMBL/GenBank/DDBJ databases">
        <title>Complete genome sequence of the Lysinibacillus sphaericus LMG 22257, a specie of Bacillus with ureolytic activity that can effectively biodeposit calcium carbonate.</title>
        <authorList>
            <person name="Yan W."/>
        </authorList>
    </citation>
    <scope>NUCLEOTIDE SEQUENCE [LARGE SCALE GENOMIC DNA]</scope>
    <source>
        <strain evidence="5 6">LMG 22257</strain>
    </source>
</reference>
<keyword evidence="3" id="KW-0456">Lyase</keyword>
<dbReference type="PANTHER" id="PTHR42738">
    <property type="entry name" value="HYDROXYMETHYLGLUTARYL-COA LYASE"/>
    <property type="match status" value="1"/>
</dbReference>
<dbReference type="GO" id="GO:0004419">
    <property type="term" value="F:hydroxymethylglutaryl-CoA lyase activity"/>
    <property type="evidence" value="ECO:0007669"/>
    <property type="project" value="TreeGrafter"/>
</dbReference>
<dbReference type="PANTHER" id="PTHR42738:SF7">
    <property type="entry name" value="HYDROXYMETHYLGLUTARYL-COA LYASE"/>
    <property type="match status" value="1"/>
</dbReference>
<dbReference type="Proteomes" id="UP000185746">
    <property type="component" value="Chromosome"/>
</dbReference>
<dbReference type="NCBIfam" id="NF004283">
    <property type="entry name" value="PRK05692.1"/>
    <property type="match status" value="1"/>
</dbReference>
<proteinExistence type="inferred from homology"/>
<dbReference type="GO" id="GO:0046872">
    <property type="term" value="F:metal ion binding"/>
    <property type="evidence" value="ECO:0007669"/>
    <property type="project" value="UniProtKB-KW"/>
</dbReference>
<accession>A0A1D8JKE0</accession>
<dbReference type="CDD" id="cd07938">
    <property type="entry name" value="DRE_TIM_HMGL"/>
    <property type="match status" value="1"/>
</dbReference>
<dbReference type="AlphaFoldDB" id="A0A1D8JKE0"/>
<dbReference type="GO" id="GO:0006552">
    <property type="term" value="P:L-leucine catabolic process"/>
    <property type="evidence" value="ECO:0007669"/>
    <property type="project" value="TreeGrafter"/>
</dbReference>
<organism evidence="5 6">
    <name type="scientific">Sporosarcina ureilytica</name>
    <dbReference type="NCBI Taxonomy" id="298596"/>
    <lineage>
        <taxon>Bacteria</taxon>
        <taxon>Bacillati</taxon>
        <taxon>Bacillota</taxon>
        <taxon>Bacilli</taxon>
        <taxon>Bacillales</taxon>
        <taxon>Caryophanaceae</taxon>
        <taxon>Sporosarcina</taxon>
    </lineage>
</organism>
<dbReference type="KEGG" id="surl:BI350_07950"/>
<dbReference type="Gene3D" id="3.20.20.70">
    <property type="entry name" value="Aldolase class I"/>
    <property type="match status" value="1"/>
</dbReference>
<gene>
    <name evidence="5" type="ORF">BI350_07950</name>
</gene>
<protein>
    <recommendedName>
        <fullName evidence="4">Pyruvate carboxyltransferase domain-containing protein</fullName>
    </recommendedName>
</protein>
<keyword evidence="2" id="KW-0479">Metal-binding</keyword>
<evidence type="ECO:0000256" key="1">
    <source>
        <dbReference type="ARBA" id="ARBA00009405"/>
    </source>
</evidence>
<dbReference type="SUPFAM" id="SSF51569">
    <property type="entry name" value="Aldolase"/>
    <property type="match status" value="1"/>
</dbReference>
<dbReference type="InterPro" id="IPR043594">
    <property type="entry name" value="HMGL"/>
</dbReference>
<comment type="similarity">
    <text evidence="1">Belongs to the HMG-CoA lyase family.</text>
</comment>
<dbReference type="EMBL" id="CP017560">
    <property type="protein sequence ID" value="AOV09153.1"/>
    <property type="molecule type" value="Genomic_DNA"/>
</dbReference>